<accession>A0AAP0S787</accession>
<protein>
    <submittedName>
        <fullName evidence="2">Uncharacterized protein</fullName>
    </submittedName>
</protein>
<proteinExistence type="predicted"/>
<reference evidence="2 3" key="1">
    <citation type="journal article" date="2024" name="Plant J.">
        <title>Genome sequences and population genomics reveal climatic adaptation and genomic divergence between two closely related sweetgum species.</title>
        <authorList>
            <person name="Xu W.Q."/>
            <person name="Ren C.Q."/>
            <person name="Zhang X.Y."/>
            <person name="Comes H.P."/>
            <person name="Liu X.H."/>
            <person name="Li Y.G."/>
            <person name="Kettle C.J."/>
            <person name="Jalonen R."/>
            <person name="Gaisberger H."/>
            <person name="Ma Y.Z."/>
            <person name="Qiu Y.X."/>
        </authorList>
    </citation>
    <scope>NUCLEOTIDE SEQUENCE [LARGE SCALE GENOMIC DNA]</scope>
    <source>
        <strain evidence="2">Hangzhou</strain>
    </source>
</reference>
<sequence>MCKQEAESVDHLLLHREIAKKLWTTCFKAGVKDHHLFQAFYATVLGAHMTAPGKRERNYDRRAADADENQESPKKPPYAANASV</sequence>
<evidence type="ECO:0000313" key="2">
    <source>
        <dbReference type="EMBL" id="KAK9288827.1"/>
    </source>
</evidence>
<evidence type="ECO:0000256" key="1">
    <source>
        <dbReference type="SAM" id="MobiDB-lite"/>
    </source>
</evidence>
<evidence type="ECO:0000313" key="3">
    <source>
        <dbReference type="Proteomes" id="UP001415857"/>
    </source>
</evidence>
<organism evidence="2 3">
    <name type="scientific">Liquidambar formosana</name>
    <name type="common">Formosan gum</name>
    <dbReference type="NCBI Taxonomy" id="63359"/>
    <lineage>
        <taxon>Eukaryota</taxon>
        <taxon>Viridiplantae</taxon>
        <taxon>Streptophyta</taxon>
        <taxon>Embryophyta</taxon>
        <taxon>Tracheophyta</taxon>
        <taxon>Spermatophyta</taxon>
        <taxon>Magnoliopsida</taxon>
        <taxon>eudicotyledons</taxon>
        <taxon>Gunneridae</taxon>
        <taxon>Pentapetalae</taxon>
        <taxon>Saxifragales</taxon>
        <taxon>Altingiaceae</taxon>
        <taxon>Liquidambar</taxon>
    </lineage>
</organism>
<dbReference type="EMBL" id="JBBPBK010000003">
    <property type="protein sequence ID" value="KAK9288827.1"/>
    <property type="molecule type" value="Genomic_DNA"/>
</dbReference>
<feature type="region of interest" description="Disordered" evidence="1">
    <location>
        <begin position="52"/>
        <end position="84"/>
    </location>
</feature>
<feature type="compositionally biased region" description="Basic and acidic residues" evidence="1">
    <location>
        <begin position="53"/>
        <end position="65"/>
    </location>
</feature>
<name>A0AAP0S787_LIQFO</name>
<dbReference type="AlphaFoldDB" id="A0AAP0S787"/>
<keyword evidence="3" id="KW-1185">Reference proteome</keyword>
<dbReference type="Proteomes" id="UP001415857">
    <property type="component" value="Unassembled WGS sequence"/>
</dbReference>
<gene>
    <name evidence="2" type="ORF">L1049_017292</name>
</gene>
<comment type="caution">
    <text evidence="2">The sequence shown here is derived from an EMBL/GenBank/DDBJ whole genome shotgun (WGS) entry which is preliminary data.</text>
</comment>